<dbReference type="GO" id="GO:0055088">
    <property type="term" value="P:lipid homeostasis"/>
    <property type="evidence" value="ECO:0007669"/>
    <property type="project" value="TreeGrafter"/>
</dbReference>
<evidence type="ECO:0000256" key="1">
    <source>
        <dbReference type="ARBA" id="ARBA00004141"/>
    </source>
</evidence>
<feature type="transmembrane region" description="Helical" evidence="6">
    <location>
        <begin position="94"/>
        <end position="112"/>
    </location>
</feature>
<dbReference type="SMART" id="SM00724">
    <property type="entry name" value="TLC"/>
    <property type="match status" value="1"/>
</dbReference>
<evidence type="ECO:0000313" key="8">
    <source>
        <dbReference type="EMBL" id="CAF0989781.1"/>
    </source>
</evidence>
<evidence type="ECO:0000313" key="9">
    <source>
        <dbReference type="EMBL" id="CAF1289376.1"/>
    </source>
</evidence>
<dbReference type="AlphaFoldDB" id="A0A814G6E3"/>
<dbReference type="PANTHER" id="PTHR13439:SF0">
    <property type="entry name" value="TOPOISOMERASE I DAMAGE AFFECTED PROTEIN 4"/>
    <property type="match status" value="1"/>
</dbReference>
<reference evidence="8" key="1">
    <citation type="submission" date="2021-02" db="EMBL/GenBank/DDBJ databases">
        <authorList>
            <person name="Nowell W R."/>
        </authorList>
    </citation>
    <scope>NUCLEOTIDE SEQUENCE</scope>
</reference>
<comment type="caution">
    <text evidence="8">The sequence shown here is derived from an EMBL/GenBank/DDBJ whole genome shotgun (WGS) entry which is preliminary data.</text>
</comment>
<dbReference type="PANTHER" id="PTHR13439">
    <property type="entry name" value="CT120 PROTEIN"/>
    <property type="match status" value="1"/>
</dbReference>
<dbReference type="GO" id="GO:0016020">
    <property type="term" value="C:membrane"/>
    <property type="evidence" value="ECO:0007669"/>
    <property type="project" value="UniProtKB-SubCell"/>
</dbReference>
<evidence type="ECO:0000256" key="5">
    <source>
        <dbReference type="PROSITE-ProRule" id="PRU00205"/>
    </source>
</evidence>
<proteinExistence type="predicted"/>
<evidence type="ECO:0000256" key="3">
    <source>
        <dbReference type="ARBA" id="ARBA00022989"/>
    </source>
</evidence>
<dbReference type="InterPro" id="IPR050846">
    <property type="entry name" value="TLCD"/>
</dbReference>
<dbReference type="PROSITE" id="PS50922">
    <property type="entry name" value="TLC"/>
    <property type="match status" value="1"/>
</dbReference>
<evidence type="ECO:0000313" key="10">
    <source>
        <dbReference type="Proteomes" id="UP000663854"/>
    </source>
</evidence>
<dbReference type="Proteomes" id="UP000663854">
    <property type="component" value="Unassembled WGS sequence"/>
</dbReference>
<evidence type="ECO:0000256" key="6">
    <source>
        <dbReference type="SAM" id="Phobius"/>
    </source>
</evidence>
<keyword evidence="3 6" id="KW-1133">Transmembrane helix</keyword>
<evidence type="ECO:0000313" key="11">
    <source>
        <dbReference type="Proteomes" id="UP000663870"/>
    </source>
</evidence>
<keyword evidence="4 5" id="KW-0472">Membrane</keyword>
<keyword evidence="2 5" id="KW-0812">Transmembrane</keyword>
<dbReference type="GO" id="GO:0005783">
    <property type="term" value="C:endoplasmic reticulum"/>
    <property type="evidence" value="ECO:0007669"/>
    <property type="project" value="TreeGrafter"/>
</dbReference>
<evidence type="ECO:0000259" key="7">
    <source>
        <dbReference type="PROSITE" id="PS50922"/>
    </source>
</evidence>
<dbReference type="InterPro" id="IPR006634">
    <property type="entry name" value="TLC-dom"/>
</dbReference>
<dbReference type="Pfam" id="PF03798">
    <property type="entry name" value="TRAM_LAG1_CLN8"/>
    <property type="match status" value="1"/>
</dbReference>
<protein>
    <recommendedName>
        <fullName evidence="7">TLC domain-containing protein</fullName>
    </recommendedName>
</protein>
<feature type="domain" description="TLC" evidence="7">
    <location>
        <begin position="43"/>
        <end position="253"/>
    </location>
</feature>
<feature type="transmembrane region" description="Helical" evidence="6">
    <location>
        <begin position="52"/>
        <end position="74"/>
    </location>
</feature>
<dbReference type="EMBL" id="CAJNOL010001110">
    <property type="protein sequence ID" value="CAF1289376.1"/>
    <property type="molecule type" value="Genomic_DNA"/>
</dbReference>
<sequence>MLSDEDARAQYLGTNPSSNVPILSLIFFSFIVHNLIFYFLPSSITPFIKSYIVSIVHACVSVLAVCIFYVRGSVNLTQVNRILGGGIKDTKDESMTYSICYSSGYFIYDLILMIRFKSIRNPSAIIHHIVILVAGLAGLYTHIAHASHFLMLAEELSTISLNLKTIYHQQPRIHDLFGLLFVVTFILSRLIYGTIICLYTFRAVPKFIRMASDLGDITSIVLVIAQVFLYIFTRLLNLYWTILIVRKLMSVSRHNKSLLQTSSVKVNKKVD</sequence>
<comment type="subcellular location">
    <subcellularLocation>
        <location evidence="1">Membrane</location>
        <topology evidence="1">Multi-pass membrane protein</topology>
    </subcellularLocation>
</comment>
<accession>A0A814G6E3</accession>
<name>A0A814G6E3_9BILA</name>
<dbReference type="EMBL" id="CAJNOH010000298">
    <property type="protein sequence ID" value="CAF0989781.1"/>
    <property type="molecule type" value="Genomic_DNA"/>
</dbReference>
<evidence type="ECO:0000256" key="2">
    <source>
        <dbReference type="ARBA" id="ARBA00022692"/>
    </source>
</evidence>
<evidence type="ECO:0000256" key="4">
    <source>
        <dbReference type="ARBA" id="ARBA00023136"/>
    </source>
</evidence>
<keyword evidence="11" id="KW-1185">Reference proteome</keyword>
<organism evidence="8 10">
    <name type="scientific">Rotaria sordida</name>
    <dbReference type="NCBI Taxonomy" id="392033"/>
    <lineage>
        <taxon>Eukaryota</taxon>
        <taxon>Metazoa</taxon>
        <taxon>Spiralia</taxon>
        <taxon>Gnathifera</taxon>
        <taxon>Rotifera</taxon>
        <taxon>Eurotatoria</taxon>
        <taxon>Bdelloidea</taxon>
        <taxon>Philodinida</taxon>
        <taxon>Philodinidae</taxon>
        <taxon>Rotaria</taxon>
    </lineage>
</organism>
<feature type="transmembrane region" description="Helical" evidence="6">
    <location>
        <begin position="124"/>
        <end position="143"/>
    </location>
</feature>
<dbReference type="Proteomes" id="UP000663870">
    <property type="component" value="Unassembled WGS sequence"/>
</dbReference>
<feature type="transmembrane region" description="Helical" evidence="6">
    <location>
        <begin position="221"/>
        <end position="245"/>
    </location>
</feature>
<gene>
    <name evidence="9" type="ORF">JXQ802_LOCUS28913</name>
    <name evidence="8" type="ORF">PYM288_LOCUS14052</name>
</gene>
<feature type="transmembrane region" description="Helical" evidence="6">
    <location>
        <begin position="20"/>
        <end position="40"/>
    </location>
</feature>
<feature type="transmembrane region" description="Helical" evidence="6">
    <location>
        <begin position="179"/>
        <end position="201"/>
    </location>
</feature>